<protein>
    <submittedName>
        <fullName evidence="2">Uncharacterized protein</fullName>
    </submittedName>
</protein>
<feature type="region of interest" description="Disordered" evidence="1">
    <location>
        <begin position="1"/>
        <end position="21"/>
    </location>
</feature>
<reference evidence="2" key="2">
    <citation type="submission" date="2020-11" db="EMBL/GenBank/DDBJ databases">
        <authorList>
            <person name="McCartney M.A."/>
            <person name="Auch B."/>
            <person name="Kono T."/>
            <person name="Mallez S."/>
            <person name="Becker A."/>
            <person name="Gohl D.M."/>
            <person name="Silverstein K.A.T."/>
            <person name="Koren S."/>
            <person name="Bechman K.B."/>
            <person name="Herman A."/>
            <person name="Abrahante J.E."/>
            <person name="Garbe J."/>
        </authorList>
    </citation>
    <scope>NUCLEOTIDE SEQUENCE</scope>
    <source>
        <strain evidence="2">Duluth1</strain>
        <tissue evidence="2">Whole animal</tissue>
    </source>
</reference>
<gene>
    <name evidence="2" type="ORF">DPMN_190830</name>
</gene>
<dbReference type="AlphaFoldDB" id="A0A9D3XWC4"/>
<keyword evidence="3" id="KW-1185">Reference proteome</keyword>
<dbReference type="EMBL" id="JAIWYP010000153">
    <property type="protein sequence ID" value="KAH3689084.1"/>
    <property type="molecule type" value="Genomic_DNA"/>
</dbReference>
<accession>A0A9D3XWC4</accession>
<evidence type="ECO:0000313" key="3">
    <source>
        <dbReference type="Proteomes" id="UP000828390"/>
    </source>
</evidence>
<evidence type="ECO:0000313" key="2">
    <source>
        <dbReference type="EMBL" id="KAH3689084.1"/>
    </source>
</evidence>
<reference evidence="2" key="1">
    <citation type="journal article" date="2019" name="bioRxiv">
        <title>The Genome of the Zebra Mussel, Dreissena polymorpha: A Resource for Invasive Species Research.</title>
        <authorList>
            <person name="McCartney M.A."/>
            <person name="Auch B."/>
            <person name="Kono T."/>
            <person name="Mallez S."/>
            <person name="Zhang Y."/>
            <person name="Obille A."/>
            <person name="Becker A."/>
            <person name="Abrahante J.E."/>
            <person name="Garbe J."/>
            <person name="Badalamenti J.P."/>
            <person name="Herman A."/>
            <person name="Mangelson H."/>
            <person name="Liachko I."/>
            <person name="Sullivan S."/>
            <person name="Sone E.D."/>
            <person name="Koren S."/>
            <person name="Silverstein K.A.T."/>
            <person name="Beckman K.B."/>
            <person name="Gohl D.M."/>
        </authorList>
    </citation>
    <scope>NUCLEOTIDE SEQUENCE</scope>
    <source>
        <strain evidence="2">Duluth1</strain>
        <tissue evidence="2">Whole animal</tissue>
    </source>
</reference>
<dbReference type="Proteomes" id="UP000828390">
    <property type="component" value="Unassembled WGS sequence"/>
</dbReference>
<comment type="caution">
    <text evidence="2">The sequence shown here is derived from an EMBL/GenBank/DDBJ whole genome shotgun (WGS) entry which is preliminary data.</text>
</comment>
<organism evidence="2 3">
    <name type="scientific">Dreissena polymorpha</name>
    <name type="common">Zebra mussel</name>
    <name type="synonym">Mytilus polymorpha</name>
    <dbReference type="NCBI Taxonomy" id="45954"/>
    <lineage>
        <taxon>Eukaryota</taxon>
        <taxon>Metazoa</taxon>
        <taxon>Spiralia</taxon>
        <taxon>Lophotrochozoa</taxon>
        <taxon>Mollusca</taxon>
        <taxon>Bivalvia</taxon>
        <taxon>Autobranchia</taxon>
        <taxon>Heteroconchia</taxon>
        <taxon>Euheterodonta</taxon>
        <taxon>Imparidentia</taxon>
        <taxon>Neoheterodontei</taxon>
        <taxon>Myida</taxon>
        <taxon>Dreissenoidea</taxon>
        <taxon>Dreissenidae</taxon>
        <taxon>Dreissena</taxon>
    </lineage>
</organism>
<sequence>MAVPLTSQAANLTSSVTSISSLGRPATWHVCRAHRDPPNDVSPVVIRRHMDVPLTS</sequence>
<proteinExistence type="predicted"/>
<name>A0A9D3XWC4_DREPO</name>
<evidence type="ECO:0000256" key="1">
    <source>
        <dbReference type="SAM" id="MobiDB-lite"/>
    </source>
</evidence>